<evidence type="ECO:0000313" key="1">
    <source>
        <dbReference type="EMBL" id="TVX86815.1"/>
    </source>
</evidence>
<dbReference type="OrthoDB" id="9819641at2"/>
<proteinExistence type="predicted"/>
<dbReference type="EMBL" id="VNJK01000005">
    <property type="protein sequence ID" value="TVX86815.1"/>
    <property type="molecule type" value="Genomic_DNA"/>
</dbReference>
<dbReference type="AlphaFoldDB" id="A0A559IGL5"/>
<dbReference type="InterPro" id="IPR015943">
    <property type="entry name" value="WD40/YVTN_repeat-like_dom_sf"/>
</dbReference>
<accession>A0A559IGL5</accession>
<dbReference type="Proteomes" id="UP000318102">
    <property type="component" value="Unassembled WGS sequence"/>
</dbReference>
<dbReference type="InterPro" id="IPR011047">
    <property type="entry name" value="Quinoprotein_ADH-like_sf"/>
</dbReference>
<name>A0A559IGL5_9BACL</name>
<sequence length="458" mass="52419">MRKLLRRFRTGLTLLLIVIIATFVPVESASASSKGGAGAYTFLRPDGSGKMKPVYYSTAWKFQLSKDWQIENTLVDKKHNMLVVMYSVDNEEYGLASYDFTTGELIWTTSLTGIFEGDYEPSTKELIIQRNGEIFISGVIFEILSKGTNEFGNEFAHIKEVNDALLTIQSSTGKITRKIISPLSNKIYFDGAGPGPWLLSDGSLMTSSLQGFDYIKTILRYYDSKGNLLKTAERHGPLIHFDKNEYVYVVRWDEDNSKSTIGVRDEADKVLWKYTYKHKQGKLKKNEVEKMRRTQFFPDGKFVVFADIYDKTKEKAPRFAQISVFSKHGKLLWTHKAQTPDSMSYKIFGDQLYAFDYKAATLAEVNDGKLTKSVKLAKEPVNEEMTIFTDGTFYTERYVSGWNDKNNKFHYYVGVIKPIRNVLQVIVPDHTRLIWTDSTQVMLINYTNNQISLLRTGQ</sequence>
<evidence type="ECO:0000313" key="2">
    <source>
        <dbReference type="Proteomes" id="UP000318102"/>
    </source>
</evidence>
<dbReference type="SUPFAM" id="SSF50998">
    <property type="entry name" value="Quinoprotein alcohol dehydrogenase-like"/>
    <property type="match status" value="1"/>
</dbReference>
<evidence type="ECO:0008006" key="3">
    <source>
        <dbReference type="Google" id="ProtNLM"/>
    </source>
</evidence>
<dbReference type="RefSeq" id="WP_144994428.1">
    <property type="nucleotide sequence ID" value="NZ_VNJK01000005.1"/>
</dbReference>
<reference evidence="1 2" key="1">
    <citation type="submission" date="2019-07" db="EMBL/GenBank/DDBJ databases">
        <authorList>
            <person name="Kim J."/>
        </authorList>
    </citation>
    <scope>NUCLEOTIDE SEQUENCE [LARGE SCALE GENOMIC DNA]</scope>
    <source>
        <strain evidence="1 2">N4</strain>
    </source>
</reference>
<comment type="caution">
    <text evidence="1">The sequence shown here is derived from an EMBL/GenBank/DDBJ whole genome shotgun (WGS) entry which is preliminary data.</text>
</comment>
<organism evidence="1 2">
    <name type="scientific">Paenibacillus agilis</name>
    <dbReference type="NCBI Taxonomy" id="3020863"/>
    <lineage>
        <taxon>Bacteria</taxon>
        <taxon>Bacillati</taxon>
        <taxon>Bacillota</taxon>
        <taxon>Bacilli</taxon>
        <taxon>Bacillales</taxon>
        <taxon>Paenibacillaceae</taxon>
        <taxon>Paenibacillus</taxon>
    </lineage>
</organism>
<gene>
    <name evidence="1" type="ORF">FPZ44_23135</name>
</gene>
<keyword evidence="2" id="KW-1185">Reference proteome</keyword>
<dbReference type="Gene3D" id="2.130.10.10">
    <property type="entry name" value="YVTN repeat-like/Quinoprotein amine dehydrogenase"/>
    <property type="match status" value="1"/>
</dbReference>
<protein>
    <recommendedName>
        <fullName evidence="3">PQQ-binding-like beta-propeller repeat protein</fullName>
    </recommendedName>
</protein>